<keyword evidence="2" id="KW-1185">Reference proteome</keyword>
<sequence length="151" mass="18037">MKGWMEQIQKKRSKIYELYLVLFISIFFSCCWCCYLFLRNSSPVNVALIWSMIRLLVTHNVDKTYVFLICNGILVVLMKTSGSLISESKFDLNHHIYIKTIHESLHTQDDQDHHHLLMPELDDDRKEIVIRVDWKQEEEEELHKEEVTLNL</sequence>
<dbReference type="Proteomes" id="UP001055879">
    <property type="component" value="Linkage Group LG01"/>
</dbReference>
<reference evidence="1 2" key="2">
    <citation type="journal article" date="2022" name="Mol. Ecol. Resour.">
        <title>The genomes of chicory, endive, great burdock and yacon provide insights into Asteraceae paleo-polyploidization history and plant inulin production.</title>
        <authorList>
            <person name="Fan W."/>
            <person name="Wang S."/>
            <person name="Wang H."/>
            <person name="Wang A."/>
            <person name="Jiang F."/>
            <person name="Liu H."/>
            <person name="Zhao H."/>
            <person name="Xu D."/>
            <person name="Zhang Y."/>
        </authorList>
    </citation>
    <scope>NUCLEOTIDE SEQUENCE [LARGE SCALE GENOMIC DNA]</scope>
    <source>
        <strain evidence="2">cv. Niubang</strain>
    </source>
</reference>
<proteinExistence type="predicted"/>
<protein>
    <submittedName>
        <fullName evidence="1">Uncharacterized protein</fullName>
    </submittedName>
</protein>
<evidence type="ECO:0000313" key="2">
    <source>
        <dbReference type="Proteomes" id="UP001055879"/>
    </source>
</evidence>
<reference evidence="2" key="1">
    <citation type="journal article" date="2022" name="Mol. Ecol. Resour.">
        <title>The genomes of chicory, endive, great burdock and yacon provide insights into Asteraceae palaeo-polyploidization history and plant inulin production.</title>
        <authorList>
            <person name="Fan W."/>
            <person name="Wang S."/>
            <person name="Wang H."/>
            <person name="Wang A."/>
            <person name="Jiang F."/>
            <person name="Liu H."/>
            <person name="Zhao H."/>
            <person name="Xu D."/>
            <person name="Zhang Y."/>
        </authorList>
    </citation>
    <scope>NUCLEOTIDE SEQUENCE [LARGE SCALE GENOMIC DNA]</scope>
    <source>
        <strain evidence="2">cv. Niubang</strain>
    </source>
</reference>
<gene>
    <name evidence="1" type="ORF">L6452_00293</name>
</gene>
<name>A0ACB9FCX9_ARCLA</name>
<dbReference type="EMBL" id="CM042047">
    <property type="protein sequence ID" value="KAI3769193.1"/>
    <property type="molecule type" value="Genomic_DNA"/>
</dbReference>
<comment type="caution">
    <text evidence="1">The sequence shown here is derived from an EMBL/GenBank/DDBJ whole genome shotgun (WGS) entry which is preliminary data.</text>
</comment>
<accession>A0ACB9FCX9</accession>
<organism evidence="1 2">
    <name type="scientific">Arctium lappa</name>
    <name type="common">Greater burdock</name>
    <name type="synonym">Lappa major</name>
    <dbReference type="NCBI Taxonomy" id="4217"/>
    <lineage>
        <taxon>Eukaryota</taxon>
        <taxon>Viridiplantae</taxon>
        <taxon>Streptophyta</taxon>
        <taxon>Embryophyta</taxon>
        <taxon>Tracheophyta</taxon>
        <taxon>Spermatophyta</taxon>
        <taxon>Magnoliopsida</taxon>
        <taxon>eudicotyledons</taxon>
        <taxon>Gunneridae</taxon>
        <taxon>Pentapetalae</taxon>
        <taxon>asterids</taxon>
        <taxon>campanulids</taxon>
        <taxon>Asterales</taxon>
        <taxon>Asteraceae</taxon>
        <taxon>Carduoideae</taxon>
        <taxon>Cardueae</taxon>
        <taxon>Arctiinae</taxon>
        <taxon>Arctium</taxon>
    </lineage>
</organism>
<evidence type="ECO:0000313" key="1">
    <source>
        <dbReference type="EMBL" id="KAI3769193.1"/>
    </source>
</evidence>